<organism evidence="1">
    <name type="scientific">Nothobranchius rachovii</name>
    <name type="common">bluefin notho</name>
    <dbReference type="NCBI Taxonomy" id="451742"/>
    <lineage>
        <taxon>Eukaryota</taxon>
        <taxon>Metazoa</taxon>
        <taxon>Chordata</taxon>
        <taxon>Craniata</taxon>
        <taxon>Vertebrata</taxon>
        <taxon>Euteleostomi</taxon>
        <taxon>Actinopterygii</taxon>
        <taxon>Neopterygii</taxon>
        <taxon>Teleostei</taxon>
        <taxon>Neoteleostei</taxon>
        <taxon>Acanthomorphata</taxon>
        <taxon>Ovalentaria</taxon>
        <taxon>Atherinomorphae</taxon>
        <taxon>Cyprinodontiformes</taxon>
        <taxon>Nothobranchiidae</taxon>
        <taxon>Nothobranchius</taxon>
    </lineage>
</organism>
<protein>
    <submittedName>
        <fullName evidence="1">Protein tyrosine phosphatase, receptor type, O</fullName>
    </submittedName>
</protein>
<dbReference type="AlphaFoldDB" id="A0A1A8R204"/>
<reference evidence="1" key="2">
    <citation type="submission" date="2016-06" db="EMBL/GenBank/DDBJ databases">
        <title>The genome of a short-lived fish provides insights into sex chromosome evolution and the genetic control of aging.</title>
        <authorList>
            <person name="Reichwald K."/>
            <person name="Felder M."/>
            <person name="Petzold A."/>
            <person name="Koch P."/>
            <person name="Groth M."/>
            <person name="Platzer M."/>
        </authorList>
    </citation>
    <scope>NUCLEOTIDE SEQUENCE</scope>
    <source>
        <tissue evidence="1">Brain</tissue>
    </source>
</reference>
<feature type="non-terminal residue" evidence="1">
    <location>
        <position position="107"/>
    </location>
</feature>
<name>A0A1A8R204_9TELE</name>
<accession>A0A1A8R204</accession>
<reference evidence="1" key="1">
    <citation type="submission" date="2016-05" db="EMBL/GenBank/DDBJ databases">
        <authorList>
            <person name="Lavstsen T."/>
            <person name="Jespersen J.S."/>
        </authorList>
    </citation>
    <scope>NUCLEOTIDE SEQUENCE</scope>
    <source>
        <tissue evidence="1">Brain</tissue>
    </source>
</reference>
<feature type="non-terminal residue" evidence="1">
    <location>
        <position position="1"/>
    </location>
</feature>
<sequence length="107" mass="11525">ARLRPGCGSIPGFYKQCRFDRGGAGSFRPSGELHILRGADLWRTSTGSDSVHQHQRAAAVQCIISWSGLHCGTVGSDRVRLVPTHQECADSHQTTSCSQRSHIGLPG</sequence>
<keyword evidence="1" id="KW-0675">Receptor</keyword>
<proteinExistence type="predicted"/>
<evidence type="ECO:0000313" key="1">
    <source>
        <dbReference type="EMBL" id="SBR99991.1"/>
    </source>
</evidence>
<dbReference type="EMBL" id="HAEI01007005">
    <property type="protein sequence ID" value="SBR99991.1"/>
    <property type="molecule type" value="Transcribed_RNA"/>
</dbReference>
<gene>
    <name evidence="1" type="primary">PTPRO</name>
</gene>